<name>A0A177BCF5_9BILA</name>
<proteinExistence type="predicted"/>
<gene>
    <name evidence="1" type="ORF">A3Q56_00922</name>
</gene>
<reference evidence="1 2" key="1">
    <citation type="submission" date="2016-04" db="EMBL/GenBank/DDBJ databases">
        <title>The genome of Intoshia linei affirms orthonectids as highly simplified spiralians.</title>
        <authorList>
            <person name="Mikhailov K.V."/>
            <person name="Slusarev G.S."/>
            <person name="Nikitin M.A."/>
            <person name="Logacheva M.D."/>
            <person name="Penin A."/>
            <person name="Aleoshin V."/>
            <person name="Panchin Y.V."/>
        </authorList>
    </citation>
    <scope>NUCLEOTIDE SEQUENCE [LARGE SCALE GENOMIC DNA]</scope>
    <source>
        <strain evidence="1">Intl2013</strain>
        <tissue evidence="1">Whole animal</tissue>
    </source>
</reference>
<sequence length="49" mass="5756">MLQNDLIPQMDRIGERKPLWFMQDNAPLNYATIVRRGTVEWAPRSPDLT</sequence>
<dbReference type="InterPro" id="IPR036397">
    <property type="entry name" value="RNaseH_sf"/>
</dbReference>
<dbReference type="Proteomes" id="UP000078046">
    <property type="component" value="Unassembled WGS sequence"/>
</dbReference>
<evidence type="ECO:0000313" key="2">
    <source>
        <dbReference type="Proteomes" id="UP000078046"/>
    </source>
</evidence>
<dbReference type="AlphaFoldDB" id="A0A177BCF5"/>
<keyword evidence="2" id="KW-1185">Reference proteome</keyword>
<protein>
    <submittedName>
        <fullName evidence="1">Uncharacterized protein</fullName>
    </submittedName>
</protein>
<dbReference type="OrthoDB" id="7902892at2759"/>
<dbReference type="GO" id="GO:0003676">
    <property type="term" value="F:nucleic acid binding"/>
    <property type="evidence" value="ECO:0007669"/>
    <property type="project" value="InterPro"/>
</dbReference>
<dbReference type="EMBL" id="LWCA01000061">
    <property type="protein sequence ID" value="OAF71322.1"/>
    <property type="molecule type" value="Genomic_DNA"/>
</dbReference>
<organism evidence="1 2">
    <name type="scientific">Intoshia linei</name>
    <dbReference type="NCBI Taxonomy" id="1819745"/>
    <lineage>
        <taxon>Eukaryota</taxon>
        <taxon>Metazoa</taxon>
        <taxon>Spiralia</taxon>
        <taxon>Lophotrochozoa</taxon>
        <taxon>Mesozoa</taxon>
        <taxon>Orthonectida</taxon>
        <taxon>Rhopaluridae</taxon>
        <taxon>Intoshia</taxon>
    </lineage>
</organism>
<accession>A0A177BCF5</accession>
<evidence type="ECO:0000313" key="1">
    <source>
        <dbReference type="EMBL" id="OAF71322.1"/>
    </source>
</evidence>
<comment type="caution">
    <text evidence="1">The sequence shown here is derived from an EMBL/GenBank/DDBJ whole genome shotgun (WGS) entry which is preliminary data.</text>
</comment>
<dbReference type="Gene3D" id="3.30.420.10">
    <property type="entry name" value="Ribonuclease H-like superfamily/Ribonuclease H"/>
    <property type="match status" value="1"/>
</dbReference>